<evidence type="ECO:0000313" key="3">
    <source>
        <dbReference type="EMBL" id="SQA97229.1"/>
    </source>
</evidence>
<keyword evidence="2 3" id="KW-0560">Oxidoreductase</keyword>
<name>A0A2X2V6D2_9ENTR</name>
<dbReference type="CDD" id="cd05233">
    <property type="entry name" value="SDR_c"/>
    <property type="match status" value="1"/>
</dbReference>
<dbReference type="InterPro" id="IPR002347">
    <property type="entry name" value="SDR_fam"/>
</dbReference>
<reference evidence="3 4" key="1">
    <citation type="submission" date="2018-06" db="EMBL/GenBank/DDBJ databases">
        <authorList>
            <consortium name="Pathogen Informatics"/>
            <person name="Doyle S."/>
        </authorList>
    </citation>
    <scope>NUCLEOTIDE SEQUENCE [LARGE SCALE GENOMIC DNA]</scope>
    <source>
        <strain evidence="3 4">NCTC12120</strain>
    </source>
</reference>
<proteinExistence type="inferred from homology"/>
<protein>
    <submittedName>
        <fullName evidence="3">Uncharacterized oxidoreductase SAV2478</fullName>
        <ecNumber evidence="3">1.-.-.-</ecNumber>
    </submittedName>
</protein>
<evidence type="ECO:0000256" key="2">
    <source>
        <dbReference type="ARBA" id="ARBA00023002"/>
    </source>
</evidence>
<evidence type="ECO:0000313" key="4">
    <source>
        <dbReference type="Proteomes" id="UP000251197"/>
    </source>
</evidence>
<dbReference type="PROSITE" id="PS00061">
    <property type="entry name" value="ADH_SHORT"/>
    <property type="match status" value="1"/>
</dbReference>
<dbReference type="EC" id="1.-.-.-" evidence="3"/>
<dbReference type="SUPFAM" id="SSF51735">
    <property type="entry name" value="NAD(P)-binding Rossmann-fold domains"/>
    <property type="match status" value="1"/>
</dbReference>
<gene>
    <name evidence="3" type="ORF">NCTC12120_01046</name>
</gene>
<dbReference type="InterPro" id="IPR036291">
    <property type="entry name" value="NAD(P)-bd_dom_sf"/>
</dbReference>
<dbReference type="AlphaFoldDB" id="A0A2X2V6D2"/>
<dbReference type="Pfam" id="PF13561">
    <property type="entry name" value="adh_short_C2"/>
    <property type="match status" value="1"/>
</dbReference>
<sequence length="192" mass="21090">MIKQGARVIITGRDLSKLQKACAELGPQASVMVVDVTSLDSLSRLMTEIKERVGLIDIVFANAGHGIFKSFGKFTEEDFHQQVDTNFKGVFFTLQKSLPLIRPGGTMLINASWTRHRPMGSAALYAATKAAVANLAQSLAAELADKAIRVNAISPGYVNTPLFNEEMLPADEARRRREEVPLSRFANGDEIW</sequence>
<dbReference type="Proteomes" id="UP000251197">
    <property type="component" value="Unassembled WGS sequence"/>
</dbReference>
<dbReference type="PRINTS" id="PR00081">
    <property type="entry name" value="GDHRDH"/>
</dbReference>
<accession>A0A2X2V6D2</accession>
<dbReference type="PRINTS" id="PR00080">
    <property type="entry name" value="SDRFAMILY"/>
</dbReference>
<dbReference type="Gene3D" id="3.40.50.720">
    <property type="entry name" value="NAD(P)-binding Rossmann-like Domain"/>
    <property type="match status" value="1"/>
</dbReference>
<dbReference type="InterPro" id="IPR020904">
    <property type="entry name" value="Sc_DH/Rdtase_CS"/>
</dbReference>
<dbReference type="PANTHER" id="PTHR43669">
    <property type="entry name" value="5-KETO-D-GLUCONATE 5-REDUCTASE"/>
    <property type="match status" value="1"/>
</dbReference>
<dbReference type="PANTHER" id="PTHR43669:SF3">
    <property type="entry name" value="ALCOHOL DEHYDROGENASE, PUTATIVE (AFU_ORTHOLOGUE AFUA_3G03445)-RELATED"/>
    <property type="match status" value="1"/>
</dbReference>
<dbReference type="EMBL" id="UAVU01000003">
    <property type="protein sequence ID" value="SQA97229.1"/>
    <property type="molecule type" value="Genomic_DNA"/>
</dbReference>
<organism evidence="3 4">
    <name type="scientific">Cedecea neteri</name>
    <dbReference type="NCBI Taxonomy" id="158822"/>
    <lineage>
        <taxon>Bacteria</taxon>
        <taxon>Pseudomonadati</taxon>
        <taxon>Pseudomonadota</taxon>
        <taxon>Gammaproteobacteria</taxon>
        <taxon>Enterobacterales</taxon>
        <taxon>Enterobacteriaceae</taxon>
        <taxon>Cedecea</taxon>
    </lineage>
</organism>
<comment type="similarity">
    <text evidence="1">Belongs to the short-chain dehydrogenases/reductases (SDR) family.</text>
</comment>
<dbReference type="GO" id="GO:0016491">
    <property type="term" value="F:oxidoreductase activity"/>
    <property type="evidence" value="ECO:0007669"/>
    <property type="project" value="UniProtKB-KW"/>
</dbReference>
<evidence type="ECO:0000256" key="1">
    <source>
        <dbReference type="ARBA" id="ARBA00006484"/>
    </source>
</evidence>